<feature type="domain" description="Gnk2-homologous" evidence="21">
    <location>
        <begin position="30"/>
        <end position="135"/>
    </location>
</feature>
<dbReference type="EC" id="2.7.11.1" evidence="22"/>
<evidence type="ECO:0000259" key="21">
    <source>
        <dbReference type="PROSITE" id="PS51473"/>
    </source>
</evidence>
<evidence type="ECO:0000256" key="15">
    <source>
        <dbReference type="ARBA" id="ARBA00047558"/>
    </source>
</evidence>
<feature type="chain" id="PRO_5040562914" evidence="19">
    <location>
        <begin position="23"/>
        <end position="669"/>
    </location>
</feature>
<keyword evidence="4 22" id="KW-0808">Transferase</keyword>
<keyword evidence="9 22" id="KW-0418">Kinase</keyword>
<evidence type="ECO:0000256" key="7">
    <source>
        <dbReference type="ARBA" id="ARBA00022737"/>
    </source>
</evidence>
<keyword evidence="14" id="KW-0325">Glycoprotein</keyword>
<dbReference type="FunFam" id="3.30.430.20:FF:000012">
    <property type="entry name" value="Cysteine-rich receptor-like protein kinase 25"/>
    <property type="match status" value="1"/>
</dbReference>
<dbReference type="InterPro" id="IPR001245">
    <property type="entry name" value="Ser-Thr/Tyr_kinase_cat_dom"/>
</dbReference>
<dbReference type="Proteomes" id="UP000053555">
    <property type="component" value="Unassembled WGS sequence"/>
</dbReference>
<feature type="domain" description="Gnk2-homologous" evidence="21">
    <location>
        <begin position="141"/>
        <end position="249"/>
    </location>
</feature>
<dbReference type="GO" id="GO:0042742">
    <property type="term" value="P:defense response to bacterium"/>
    <property type="evidence" value="ECO:0007669"/>
    <property type="project" value="TreeGrafter"/>
</dbReference>
<dbReference type="FunFam" id="3.30.200.20:FF:000142">
    <property type="entry name" value="Cysteine-rich receptor-like protein kinase 10"/>
    <property type="match status" value="1"/>
</dbReference>
<evidence type="ECO:0000256" key="11">
    <source>
        <dbReference type="ARBA" id="ARBA00022989"/>
    </source>
</evidence>
<dbReference type="PROSITE" id="PS50011">
    <property type="entry name" value="PROTEIN_KINASE_DOM"/>
    <property type="match status" value="1"/>
</dbReference>
<gene>
    <name evidence="23" type="ORF">D0Y65_002487</name>
    <name evidence="22" type="ORF">glysoja_033186</name>
</gene>
<dbReference type="InterPro" id="IPR008271">
    <property type="entry name" value="Ser/Thr_kinase_AS"/>
</dbReference>
<keyword evidence="11 18" id="KW-1133">Transmembrane helix</keyword>
<dbReference type="InterPro" id="IPR002902">
    <property type="entry name" value="GNK2"/>
</dbReference>
<reference evidence="23 24" key="2">
    <citation type="submission" date="2018-09" db="EMBL/GenBank/DDBJ databases">
        <title>A high-quality reference genome of wild soybean provides a powerful tool to mine soybean genomes.</title>
        <authorList>
            <person name="Xie M."/>
            <person name="Chung C.Y.L."/>
            <person name="Li M.-W."/>
            <person name="Wong F.-L."/>
            <person name="Chan T.-F."/>
            <person name="Lam H.-M."/>
        </authorList>
    </citation>
    <scope>NUCLEOTIDE SEQUENCE [LARGE SCALE GENOMIC DNA]</scope>
    <source>
        <strain evidence="24">cv. W05</strain>
        <tissue evidence="23">Hypocotyl of etiolated seedlings</tissue>
    </source>
</reference>
<dbReference type="Gene3D" id="1.10.510.10">
    <property type="entry name" value="Transferase(Phosphotransferase) domain 1"/>
    <property type="match status" value="1"/>
</dbReference>
<evidence type="ECO:0000259" key="20">
    <source>
        <dbReference type="PROSITE" id="PS50011"/>
    </source>
</evidence>
<keyword evidence="6 19" id="KW-0732">Signal</keyword>
<evidence type="ECO:0000313" key="22">
    <source>
        <dbReference type="EMBL" id="KHN30448.1"/>
    </source>
</evidence>
<dbReference type="Proteomes" id="UP000289340">
    <property type="component" value="Chromosome 1"/>
</dbReference>
<evidence type="ECO:0000256" key="16">
    <source>
        <dbReference type="ARBA" id="ARBA00047951"/>
    </source>
</evidence>
<evidence type="ECO:0000256" key="6">
    <source>
        <dbReference type="ARBA" id="ARBA00022729"/>
    </source>
</evidence>
<evidence type="ECO:0000256" key="12">
    <source>
        <dbReference type="ARBA" id="ARBA00023136"/>
    </source>
</evidence>
<keyword evidence="8 17" id="KW-0547">Nucleotide-binding</keyword>
<dbReference type="EMBL" id="QZWG01000001">
    <property type="protein sequence ID" value="RZC31657.1"/>
    <property type="molecule type" value="Genomic_DNA"/>
</dbReference>
<dbReference type="InterPro" id="IPR017441">
    <property type="entry name" value="Protein_kinase_ATP_BS"/>
</dbReference>
<feature type="signal peptide" evidence="19">
    <location>
        <begin position="1"/>
        <end position="22"/>
    </location>
</feature>
<dbReference type="CDD" id="cd23509">
    <property type="entry name" value="Gnk2-like"/>
    <property type="match status" value="2"/>
</dbReference>
<name>A0A0B2RF01_GLYSO</name>
<evidence type="ECO:0000256" key="9">
    <source>
        <dbReference type="ARBA" id="ARBA00022777"/>
    </source>
</evidence>
<dbReference type="Pfam" id="PF07714">
    <property type="entry name" value="PK_Tyr_Ser-Thr"/>
    <property type="match status" value="1"/>
</dbReference>
<dbReference type="PANTHER" id="PTHR27002">
    <property type="entry name" value="RECEPTOR-LIKE SERINE/THREONINE-PROTEIN KINASE SD1-8"/>
    <property type="match status" value="1"/>
</dbReference>
<feature type="binding site" evidence="17">
    <location>
        <position position="376"/>
    </location>
    <ligand>
        <name>ATP</name>
        <dbReference type="ChEBI" id="CHEBI:30616"/>
    </ligand>
</feature>
<evidence type="ECO:0000313" key="23">
    <source>
        <dbReference type="EMBL" id="RZC31657.1"/>
    </source>
</evidence>
<keyword evidence="10 17" id="KW-0067">ATP-binding</keyword>
<feature type="transmembrane region" description="Helical" evidence="18">
    <location>
        <begin position="281"/>
        <end position="307"/>
    </location>
</feature>
<comment type="subcellular location">
    <subcellularLocation>
        <location evidence="1">Membrane</location>
        <topology evidence="1">Single-pass membrane protein</topology>
    </subcellularLocation>
</comment>
<keyword evidence="24" id="KW-1185">Reference proteome</keyword>
<evidence type="ECO:0000256" key="3">
    <source>
        <dbReference type="ARBA" id="ARBA00022553"/>
    </source>
</evidence>
<organism evidence="22">
    <name type="scientific">Glycine soja</name>
    <name type="common">Wild soybean</name>
    <dbReference type="NCBI Taxonomy" id="3848"/>
    <lineage>
        <taxon>Eukaryota</taxon>
        <taxon>Viridiplantae</taxon>
        <taxon>Streptophyta</taxon>
        <taxon>Embryophyta</taxon>
        <taxon>Tracheophyta</taxon>
        <taxon>Spermatophyta</taxon>
        <taxon>Magnoliopsida</taxon>
        <taxon>eudicotyledons</taxon>
        <taxon>Gunneridae</taxon>
        <taxon>Pentapetalae</taxon>
        <taxon>rosids</taxon>
        <taxon>fabids</taxon>
        <taxon>Fabales</taxon>
        <taxon>Fabaceae</taxon>
        <taxon>Papilionoideae</taxon>
        <taxon>50 kb inversion clade</taxon>
        <taxon>NPAAA clade</taxon>
        <taxon>indigoferoid/millettioid clade</taxon>
        <taxon>Phaseoleae</taxon>
        <taxon>Glycine</taxon>
        <taxon>Glycine subgen. Soja</taxon>
    </lineage>
</organism>
<dbReference type="Gene3D" id="3.30.430.20">
    <property type="entry name" value="Gnk2 domain, C-X8-C-X2-C motif"/>
    <property type="match status" value="2"/>
</dbReference>
<sequence>MVMASWKKLVLLLLIFLCTCKAQEEQSSTPVYLYHNCSGGNTTANSAYQLNLRTLLTSLSSNATTTEFSNNTVGLGTSPSDRVYGLFMCRGDVPSALCQQCVVNATGRLRSQCSLAKQAVIWYDECTVRYSNRSFFSTVDTRPRVGLLNTANISNQDSFMRLLFQTINRTADEAANFSVGLKKYAVNQANISGFQSLYCLAQCTPDLSQENCRSCLSGVIGDLPWCCQGKQGGRVLYPSCNVRYELYPFYRVTASPPSSSPSPPTLLPPPTSPISPGSSGISAGTIVAIVVPITVAVLIFIVGICFLSRRARKKQQGSVKEGKTAYDIPTVDSLQFDFSTIEAATNKFSADNKLGEGGFGEVYKGTLSSGQVVAVKRLSKSSGQGGEEFKNEVVVVAKLQHRNLVRLLGFCLQGEEKILVYEYVPNKSLDYILFDPEKQRELDWGRRYKIIGGIARGIQYLHEDSRLRIIHRDLKASNILLDGDMNPKISDFGMARIFGVDQTQGNTSRIVGTYGYMAPEYAMHGEFSVKSDVYSFGVLLMEILSGKKNSSFYQTDGAEDLLSYAWQLWKDGTPLELMDPILRESYNQNEVIRSIHIGLLCVQEDPADRPTMATIVLMLDSNTVTLPTPTQPAFFVHSGTDPNMPKELPFDQSIPMSVNDMSISEMDPR</sequence>
<comment type="catalytic activity">
    <reaction evidence="16">
        <text>L-threonyl-[protein] + ATP = O-phospho-L-threonyl-[protein] + ADP + H(+)</text>
        <dbReference type="Rhea" id="RHEA:46608"/>
        <dbReference type="Rhea" id="RHEA-COMP:11060"/>
        <dbReference type="Rhea" id="RHEA-COMP:11605"/>
        <dbReference type="ChEBI" id="CHEBI:15378"/>
        <dbReference type="ChEBI" id="CHEBI:30013"/>
        <dbReference type="ChEBI" id="CHEBI:30616"/>
        <dbReference type="ChEBI" id="CHEBI:61977"/>
        <dbReference type="ChEBI" id="CHEBI:456216"/>
    </reaction>
</comment>
<evidence type="ECO:0000256" key="4">
    <source>
        <dbReference type="ARBA" id="ARBA00022679"/>
    </source>
</evidence>
<protein>
    <submittedName>
        <fullName evidence="22">Cysteine-rich receptor-like protein kinase 10</fullName>
        <ecNumber evidence="22">2.7.11.1</ecNumber>
    </submittedName>
</protein>
<reference evidence="22" key="1">
    <citation type="submission" date="2014-07" db="EMBL/GenBank/DDBJ databases">
        <title>Identification of a novel salt tolerance gene in wild soybean by whole-genome sequencing.</title>
        <authorList>
            <person name="Lam H.-M."/>
            <person name="Qi X."/>
            <person name="Li M.-W."/>
            <person name="Liu X."/>
            <person name="Xie M."/>
            <person name="Ni M."/>
            <person name="Xu X."/>
        </authorList>
    </citation>
    <scope>NUCLEOTIDE SEQUENCE [LARGE SCALE GENOMIC DNA]</scope>
    <source>
        <tissue evidence="22">Root</tissue>
    </source>
</reference>
<dbReference type="SUPFAM" id="SSF56112">
    <property type="entry name" value="Protein kinase-like (PK-like)"/>
    <property type="match status" value="1"/>
</dbReference>
<dbReference type="PROSITE" id="PS00107">
    <property type="entry name" value="PROTEIN_KINASE_ATP"/>
    <property type="match status" value="1"/>
</dbReference>
<evidence type="ECO:0000256" key="18">
    <source>
        <dbReference type="SAM" id="Phobius"/>
    </source>
</evidence>
<comment type="catalytic activity">
    <reaction evidence="15">
        <text>L-seryl-[protein] + ATP = O-phospho-L-seryl-[protein] + ADP + H(+)</text>
        <dbReference type="Rhea" id="RHEA:17989"/>
        <dbReference type="Rhea" id="RHEA-COMP:9863"/>
        <dbReference type="Rhea" id="RHEA-COMP:11604"/>
        <dbReference type="ChEBI" id="CHEBI:15378"/>
        <dbReference type="ChEBI" id="CHEBI:29999"/>
        <dbReference type="ChEBI" id="CHEBI:30616"/>
        <dbReference type="ChEBI" id="CHEBI:83421"/>
        <dbReference type="ChEBI" id="CHEBI:456216"/>
    </reaction>
</comment>
<dbReference type="SMART" id="SM00220">
    <property type="entry name" value="S_TKc"/>
    <property type="match status" value="1"/>
</dbReference>
<dbReference type="GO" id="GO:0004674">
    <property type="term" value="F:protein serine/threonine kinase activity"/>
    <property type="evidence" value="ECO:0007669"/>
    <property type="project" value="UniProtKB-KW"/>
</dbReference>
<dbReference type="PROSITE" id="PS51473">
    <property type="entry name" value="GNK2"/>
    <property type="match status" value="2"/>
</dbReference>
<evidence type="ECO:0000256" key="1">
    <source>
        <dbReference type="ARBA" id="ARBA00004167"/>
    </source>
</evidence>
<keyword evidence="5 18" id="KW-0812">Transmembrane</keyword>
<dbReference type="PROSITE" id="PS00108">
    <property type="entry name" value="PROTEIN_KINASE_ST"/>
    <property type="match status" value="1"/>
</dbReference>
<dbReference type="PANTHER" id="PTHR27002:SF1050">
    <property type="entry name" value="CYSTEINE-RICH RECEPTOR-LIKE PROTEIN KINASE 5"/>
    <property type="match status" value="1"/>
</dbReference>
<dbReference type="AlphaFoldDB" id="A0A0B2RF01"/>
<dbReference type="Pfam" id="PF01657">
    <property type="entry name" value="Stress-antifung"/>
    <property type="match status" value="2"/>
</dbReference>
<dbReference type="FunFam" id="1.10.510.10:FF:000129">
    <property type="entry name" value="cysteine-rich receptor-like protein kinase 10"/>
    <property type="match status" value="1"/>
</dbReference>
<evidence type="ECO:0000256" key="5">
    <source>
        <dbReference type="ARBA" id="ARBA00022692"/>
    </source>
</evidence>
<dbReference type="InterPro" id="IPR011009">
    <property type="entry name" value="Kinase-like_dom_sf"/>
</dbReference>
<dbReference type="FunFam" id="3.30.430.20:FF:000013">
    <property type="entry name" value="Cysteine-rich RLK (RECEPTOR-like protein kinase) 23"/>
    <property type="match status" value="1"/>
</dbReference>
<evidence type="ECO:0000313" key="24">
    <source>
        <dbReference type="Proteomes" id="UP000289340"/>
    </source>
</evidence>
<dbReference type="CDD" id="cd14066">
    <property type="entry name" value="STKc_IRAK"/>
    <property type="match status" value="1"/>
</dbReference>
<dbReference type="GO" id="GO:0005886">
    <property type="term" value="C:plasma membrane"/>
    <property type="evidence" value="ECO:0007669"/>
    <property type="project" value="TreeGrafter"/>
</dbReference>
<evidence type="ECO:0000256" key="14">
    <source>
        <dbReference type="ARBA" id="ARBA00023180"/>
    </source>
</evidence>
<keyword evidence="13 22" id="KW-0675">Receptor</keyword>
<evidence type="ECO:0000256" key="19">
    <source>
        <dbReference type="SAM" id="SignalP"/>
    </source>
</evidence>
<proteinExistence type="predicted"/>
<dbReference type="SMR" id="A0A0B2RF01"/>
<evidence type="ECO:0000256" key="2">
    <source>
        <dbReference type="ARBA" id="ARBA00022527"/>
    </source>
</evidence>
<dbReference type="GO" id="GO:0005524">
    <property type="term" value="F:ATP binding"/>
    <property type="evidence" value="ECO:0007669"/>
    <property type="project" value="UniProtKB-UniRule"/>
</dbReference>
<keyword evidence="7" id="KW-0677">Repeat</keyword>
<evidence type="ECO:0000256" key="10">
    <source>
        <dbReference type="ARBA" id="ARBA00022840"/>
    </source>
</evidence>
<dbReference type="EMBL" id="KN651768">
    <property type="protein sequence ID" value="KHN30448.1"/>
    <property type="molecule type" value="Genomic_DNA"/>
</dbReference>
<dbReference type="Gene3D" id="3.30.200.20">
    <property type="entry name" value="Phosphorylase Kinase, domain 1"/>
    <property type="match status" value="1"/>
</dbReference>
<evidence type="ECO:0000256" key="17">
    <source>
        <dbReference type="PROSITE-ProRule" id="PRU10141"/>
    </source>
</evidence>
<evidence type="ECO:0000256" key="13">
    <source>
        <dbReference type="ARBA" id="ARBA00023170"/>
    </source>
</evidence>
<keyword evidence="12 18" id="KW-0472">Membrane</keyword>
<accession>A0A0B2RF01</accession>
<dbReference type="InterPro" id="IPR000719">
    <property type="entry name" value="Prot_kinase_dom"/>
</dbReference>
<keyword evidence="3" id="KW-0597">Phosphoprotein</keyword>
<evidence type="ECO:0000256" key="8">
    <source>
        <dbReference type="ARBA" id="ARBA00022741"/>
    </source>
</evidence>
<dbReference type="Gramene" id="XM_028325345.1">
    <property type="protein sequence ID" value="XP_028181146.1"/>
    <property type="gene ID" value="LOC114368016"/>
</dbReference>
<feature type="domain" description="Protein kinase" evidence="20">
    <location>
        <begin position="348"/>
        <end position="634"/>
    </location>
</feature>
<dbReference type="InterPro" id="IPR038408">
    <property type="entry name" value="GNK2_sf"/>
</dbReference>
<keyword evidence="2" id="KW-0723">Serine/threonine-protein kinase</keyword>